<evidence type="ECO:0000313" key="4">
    <source>
        <dbReference type="Proteomes" id="UP001172457"/>
    </source>
</evidence>
<evidence type="ECO:0000313" key="2">
    <source>
        <dbReference type="EMBL" id="KAJ9546773.1"/>
    </source>
</evidence>
<keyword evidence="4" id="KW-1185">Reference proteome</keyword>
<evidence type="ECO:0000256" key="1">
    <source>
        <dbReference type="SAM" id="MobiDB-lite"/>
    </source>
</evidence>
<sequence>MSKVVIEEIATQEGSPGPEGSPELSRTKKKVGHTSNCKKRLMLDWVDPKDSYMVSELGKGVCGVNEQQQQPATDDFDDFINEYEFDNLFNGIDATFNEQQQPPKDEGSDDDVQPARDDCDEGSDDDLQDDNGKDDVEVEMGDFDDNVGSGESRTLN</sequence>
<feature type="region of interest" description="Disordered" evidence="1">
    <location>
        <begin position="95"/>
        <end position="156"/>
    </location>
</feature>
<dbReference type="EMBL" id="JARYMX010000005">
    <property type="protein sequence ID" value="KAJ9546774.1"/>
    <property type="molecule type" value="Genomic_DNA"/>
</dbReference>
<feature type="compositionally biased region" description="Acidic residues" evidence="1">
    <location>
        <begin position="107"/>
        <end position="129"/>
    </location>
</feature>
<comment type="caution">
    <text evidence="2">The sequence shown here is derived from an EMBL/GenBank/DDBJ whole genome shotgun (WGS) entry which is preliminary data.</text>
</comment>
<dbReference type="Proteomes" id="UP001172457">
    <property type="component" value="Chromosome 5"/>
</dbReference>
<reference evidence="2" key="1">
    <citation type="submission" date="2023-03" db="EMBL/GenBank/DDBJ databases">
        <title>Chromosome-scale reference genome and RAD-based genetic map of yellow starthistle (Centaurea solstitialis) reveal putative structural variation and QTLs associated with invader traits.</title>
        <authorList>
            <person name="Reatini B."/>
            <person name="Cang F.A."/>
            <person name="Jiang Q."/>
            <person name="Mckibben M.T.W."/>
            <person name="Barker M.S."/>
            <person name="Rieseberg L.H."/>
            <person name="Dlugosch K.M."/>
        </authorList>
    </citation>
    <scope>NUCLEOTIDE SEQUENCE</scope>
    <source>
        <strain evidence="2">CAN-66</strain>
        <tissue evidence="2">Leaf</tissue>
    </source>
</reference>
<organism evidence="2 4">
    <name type="scientific">Centaurea solstitialis</name>
    <name type="common">yellow star-thistle</name>
    <dbReference type="NCBI Taxonomy" id="347529"/>
    <lineage>
        <taxon>Eukaryota</taxon>
        <taxon>Viridiplantae</taxon>
        <taxon>Streptophyta</taxon>
        <taxon>Embryophyta</taxon>
        <taxon>Tracheophyta</taxon>
        <taxon>Spermatophyta</taxon>
        <taxon>Magnoliopsida</taxon>
        <taxon>eudicotyledons</taxon>
        <taxon>Gunneridae</taxon>
        <taxon>Pentapetalae</taxon>
        <taxon>asterids</taxon>
        <taxon>campanulids</taxon>
        <taxon>Asterales</taxon>
        <taxon>Asteraceae</taxon>
        <taxon>Carduoideae</taxon>
        <taxon>Cardueae</taxon>
        <taxon>Centaureinae</taxon>
        <taxon>Centaurea</taxon>
    </lineage>
</organism>
<gene>
    <name evidence="2" type="ORF">OSB04_019316</name>
    <name evidence="3" type="ORF">OSB04_019317</name>
</gene>
<proteinExistence type="predicted"/>
<accession>A0AA38T9M2</accession>
<feature type="compositionally biased region" description="Acidic residues" evidence="1">
    <location>
        <begin position="136"/>
        <end position="145"/>
    </location>
</feature>
<name>A0AA38T9M2_9ASTR</name>
<dbReference type="EMBL" id="JARYMX010000005">
    <property type="protein sequence ID" value="KAJ9546773.1"/>
    <property type="molecule type" value="Genomic_DNA"/>
</dbReference>
<dbReference type="AlphaFoldDB" id="A0AA38T9M2"/>
<feature type="region of interest" description="Disordered" evidence="1">
    <location>
        <begin position="9"/>
        <end position="35"/>
    </location>
</feature>
<protein>
    <submittedName>
        <fullName evidence="2">Uncharacterized protein</fullName>
    </submittedName>
</protein>
<evidence type="ECO:0000313" key="3">
    <source>
        <dbReference type="EMBL" id="KAJ9546774.1"/>
    </source>
</evidence>